<feature type="compositionally biased region" description="Low complexity" evidence="1">
    <location>
        <begin position="15"/>
        <end position="41"/>
    </location>
</feature>
<feature type="region of interest" description="Disordered" evidence="1">
    <location>
        <begin position="1"/>
        <end position="82"/>
    </location>
</feature>
<evidence type="ECO:0000259" key="2">
    <source>
        <dbReference type="PROSITE" id="PS00028"/>
    </source>
</evidence>
<accession>A0AAE1LDU3</accession>
<name>A0AAE1LDU3_9NEOP</name>
<protein>
    <submittedName>
        <fullName evidence="3">Zinc finger protein 652-A</fullName>
    </submittedName>
</protein>
<proteinExistence type="predicted"/>
<evidence type="ECO:0000313" key="4">
    <source>
        <dbReference type="Proteomes" id="UP001219518"/>
    </source>
</evidence>
<evidence type="ECO:0000256" key="1">
    <source>
        <dbReference type="SAM" id="MobiDB-lite"/>
    </source>
</evidence>
<keyword evidence="4" id="KW-1185">Reference proteome</keyword>
<evidence type="ECO:0000313" key="3">
    <source>
        <dbReference type="EMBL" id="KAK3916401.1"/>
    </source>
</evidence>
<comment type="caution">
    <text evidence="3">The sequence shown here is derived from an EMBL/GenBank/DDBJ whole genome shotgun (WGS) entry which is preliminary data.</text>
</comment>
<dbReference type="Proteomes" id="UP001219518">
    <property type="component" value="Unassembled WGS sequence"/>
</dbReference>
<gene>
    <name evidence="3" type="ORF">KUF71_006195</name>
</gene>
<sequence>MKVVSTAESCPGTMSDDLFFSGGSDSASVDDPSPVQSSGVSTPPSHAAGPSTRTREQPSRRPSASKAPQLPKKTPASQKSGENTLICNKCGKVYKMKWYFDKHVIAHGISDVTSQMPGAEKFDIISDDLIGGVLNKMSREPNLGSDAEMQSSVIKEMMDSKESSYILFKKDIMKPIVSCLSKPSILLPQNRYQEAQTYLNVYLNTDKNMDSLCDTLKNSILQDISSSVCRKLVFRMTLLLLEEVQIFIARELIGSCNVNESRSQPMTEEEISEFRSVLSKLVHSFFAKGCAKSPDSKMWRSLCNCLREMFVDTIVTSKEFLDKNLWYKTEDSDPNIKISSNAEEFFLFVEACTQPQEEPGQKMVMCSLDTIMDNILSNQGVMALWFNLSNNYFSDENSVYVMRLMVSAFREVSLKLEQRQRNLRDSGVISIPPRTNLKRL</sequence>
<organism evidence="3 4">
    <name type="scientific">Frankliniella fusca</name>
    <dbReference type="NCBI Taxonomy" id="407009"/>
    <lineage>
        <taxon>Eukaryota</taxon>
        <taxon>Metazoa</taxon>
        <taxon>Ecdysozoa</taxon>
        <taxon>Arthropoda</taxon>
        <taxon>Hexapoda</taxon>
        <taxon>Insecta</taxon>
        <taxon>Pterygota</taxon>
        <taxon>Neoptera</taxon>
        <taxon>Paraneoptera</taxon>
        <taxon>Thysanoptera</taxon>
        <taxon>Terebrantia</taxon>
        <taxon>Thripoidea</taxon>
        <taxon>Thripidae</taxon>
        <taxon>Frankliniella</taxon>
    </lineage>
</organism>
<dbReference type="InterPro" id="IPR013087">
    <property type="entry name" value="Znf_C2H2_type"/>
</dbReference>
<dbReference type="PROSITE" id="PS00028">
    <property type="entry name" value="ZINC_FINGER_C2H2_1"/>
    <property type="match status" value="1"/>
</dbReference>
<reference evidence="3" key="2">
    <citation type="journal article" date="2023" name="BMC Genomics">
        <title>Pest status, molecular evolution, and epigenetic factors derived from the genome assembly of Frankliniella fusca, a thysanopteran phytovirus vector.</title>
        <authorList>
            <person name="Catto M.A."/>
            <person name="Labadie P.E."/>
            <person name="Jacobson A.L."/>
            <person name="Kennedy G.G."/>
            <person name="Srinivasan R."/>
            <person name="Hunt B.G."/>
        </authorList>
    </citation>
    <scope>NUCLEOTIDE SEQUENCE</scope>
    <source>
        <strain evidence="3">PL_HMW_Pooled</strain>
    </source>
</reference>
<feature type="domain" description="C2H2-type" evidence="2">
    <location>
        <begin position="87"/>
        <end position="107"/>
    </location>
</feature>
<dbReference type="AlphaFoldDB" id="A0AAE1LDU3"/>
<reference evidence="3" key="1">
    <citation type="submission" date="2021-07" db="EMBL/GenBank/DDBJ databases">
        <authorList>
            <person name="Catto M.A."/>
            <person name="Jacobson A."/>
            <person name="Kennedy G."/>
            <person name="Labadie P."/>
            <person name="Hunt B.G."/>
            <person name="Srinivasan R."/>
        </authorList>
    </citation>
    <scope>NUCLEOTIDE SEQUENCE</scope>
    <source>
        <strain evidence="3">PL_HMW_Pooled</strain>
        <tissue evidence="3">Head</tissue>
    </source>
</reference>
<dbReference type="EMBL" id="JAHWGI010000525">
    <property type="protein sequence ID" value="KAK3916401.1"/>
    <property type="molecule type" value="Genomic_DNA"/>
</dbReference>